<feature type="transmembrane region" description="Helical" evidence="1">
    <location>
        <begin position="29"/>
        <end position="51"/>
    </location>
</feature>
<dbReference type="EMBL" id="JAOPHQ010001016">
    <property type="protein sequence ID" value="KAK0152426.1"/>
    <property type="molecule type" value="Genomic_DNA"/>
</dbReference>
<dbReference type="AlphaFoldDB" id="A0AA47N6C7"/>
<keyword evidence="1" id="KW-1133">Transmembrane helix</keyword>
<name>A0AA47N6C7_MERPO</name>
<organism evidence="3 4">
    <name type="scientific">Merluccius polli</name>
    <name type="common">Benguela hake</name>
    <name type="synonym">Merluccius cadenati</name>
    <dbReference type="NCBI Taxonomy" id="89951"/>
    <lineage>
        <taxon>Eukaryota</taxon>
        <taxon>Metazoa</taxon>
        <taxon>Chordata</taxon>
        <taxon>Craniata</taxon>
        <taxon>Vertebrata</taxon>
        <taxon>Euteleostomi</taxon>
        <taxon>Actinopterygii</taxon>
        <taxon>Neopterygii</taxon>
        <taxon>Teleostei</taxon>
        <taxon>Neoteleostei</taxon>
        <taxon>Acanthomorphata</taxon>
        <taxon>Zeiogadaria</taxon>
        <taxon>Gadariae</taxon>
        <taxon>Gadiformes</taxon>
        <taxon>Gadoidei</taxon>
        <taxon>Merlucciidae</taxon>
        <taxon>Merluccius</taxon>
    </lineage>
</organism>
<gene>
    <name evidence="3" type="primary">STXB_59</name>
    <name evidence="2" type="synonym">STXB_19</name>
    <name evidence="3" type="ORF">N1851_006053</name>
    <name evidence="2" type="ORF">N1851_020698</name>
</gene>
<protein>
    <submittedName>
        <fullName evidence="3">Neoverrucotoxin subunit beta</fullName>
    </submittedName>
</protein>
<evidence type="ECO:0000313" key="3">
    <source>
        <dbReference type="EMBL" id="KAK0152426.1"/>
    </source>
</evidence>
<evidence type="ECO:0000313" key="4">
    <source>
        <dbReference type="Proteomes" id="UP001174136"/>
    </source>
</evidence>
<keyword evidence="4" id="KW-1185">Reference proteome</keyword>
<dbReference type="InterPro" id="IPR052090">
    <property type="entry name" value="Cytolytic_pore-forming_toxin"/>
</dbReference>
<comment type="caution">
    <text evidence="3">The sequence shown here is derived from an EMBL/GenBank/DDBJ whole genome shotgun (WGS) entry which is preliminary data.</text>
</comment>
<dbReference type="Proteomes" id="UP001174136">
    <property type="component" value="Unassembled WGS sequence"/>
</dbReference>
<dbReference type="EMBL" id="JAOPHQ010003768">
    <property type="protein sequence ID" value="KAK0141652.1"/>
    <property type="molecule type" value="Genomic_DNA"/>
</dbReference>
<dbReference type="PANTHER" id="PTHR31594:SF16">
    <property type="entry name" value="SI:CH211-281L24.3"/>
    <property type="match status" value="1"/>
</dbReference>
<keyword evidence="1" id="KW-0812">Transmembrane</keyword>
<evidence type="ECO:0000256" key="1">
    <source>
        <dbReference type="SAM" id="Phobius"/>
    </source>
</evidence>
<dbReference type="PANTHER" id="PTHR31594">
    <property type="entry name" value="AIG1-TYPE G DOMAIN-CONTAINING PROTEIN"/>
    <property type="match status" value="1"/>
</dbReference>
<sequence>MGYLRLLILTGCFRRMPLRRRRGLHDAQWLALSAAPSILFAAIWWSAMTLWDREALEKEVDERSQPNSDFEIVASESIEDKSSALNVEASLKASFQCGLKALPNISDCKISRNQARVTLKYKTTTKYQKLSMNHIGNVKHPYVFESGLATHVVTGILYGAQAFFVFDGEVSEK</sequence>
<reference evidence="3" key="1">
    <citation type="journal article" date="2023" name="Front. Mar. Sci.">
        <title>A new Merluccius polli reference genome to investigate the effects of global change in West African waters.</title>
        <authorList>
            <person name="Mateo J.L."/>
            <person name="Blanco-Fernandez C."/>
            <person name="Garcia-Vazquez E."/>
            <person name="Machado-Schiaffino G."/>
        </authorList>
    </citation>
    <scope>NUCLEOTIDE SEQUENCE</scope>
    <source>
        <strain evidence="3">C29</strain>
        <tissue evidence="3">Fin</tissue>
    </source>
</reference>
<keyword evidence="1" id="KW-0472">Membrane</keyword>
<proteinExistence type="predicted"/>
<accession>A0AA47N6C7</accession>
<evidence type="ECO:0000313" key="2">
    <source>
        <dbReference type="EMBL" id="KAK0141652.1"/>
    </source>
</evidence>